<accession>A0A0S1SJT3</accession>
<accession>A0A0S1SSD8</accession>
<sequence length="78" mass="8552">MFRFTCSLQRDQSAFQNIRVASLLCGACLQAVEIQGEGLRTCGGGGQQNRTEHCTEEVEPVGDVSMRQSSYCSTQKAF</sequence>
<accession>A0A0S1SUR8</accession>
<accession>A0A0S1SFD0</accession>
<dbReference type="EMBL" id="CP013065">
    <property type="protein sequence ID" value="ALM13375.1"/>
    <property type="molecule type" value="Genomic_DNA"/>
</dbReference>
<dbReference type="KEGG" id="prf:PeribacterA2_0700"/>
<name>A0A0S1SNS8_9BACT</name>
<accession>A0A0S1SNS8</accession>
<dbReference type="AlphaFoldDB" id="A0A0S1SNS8"/>
<proteinExistence type="predicted"/>
<evidence type="ECO:0000313" key="1">
    <source>
        <dbReference type="EMBL" id="ALM13375.1"/>
    </source>
</evidence>
<dbReference type="Proteomes" id="UP000069135">
    <property type="component" value="Chromosome"/>
</dbReference>
<gene>
    <name evidence="1" type="ORF">PeribacterD1_0701</name>
</gene>
<evidence type="ECO:0000313" key="2">
    <source>
        <dbReference type="Proteomes" id="UP000069135"/>
    </source>
</evidence>
<organism evidence="1 2">
    <name type="scientific">Candidatus Peribacter riflensis</name>
    <dbReference type="NCBI Taxonomy" id="1735162"/>
    <lineage>
        <taxon>Bacteria</taxon>
        <taxon>Candidatus Peregrinibacteriota</taxon>
        <taxon>Candidatus Peribacteria</taxon>
        <taxon>Candidatus Peribacterales</taxon>
        <taxon>Candidatus Peribacteraceae</taxon>
        <taxon>Candidatus Peribacter</taxon>
    </lineage>
</organism>
<reference evidence="2" key="1">
    <citation type="submission" date="2015-10" db="EMBL/GenBank/DDBJ databases">
        <title>Analysis of five complete genome sequences for members of the class Peribacteria in the recently recognized Peregrinibacteria bacterial phylum.</title>
        <authorList>
            <person name="Anantharaman K."/>
            <person name="Brown C.T."/>
            <person name="Burstein D."/>
            <person name="Castelle C.J."/>
            <person name="Probst A.J."/>
            <person name="Thomas B.C."/>
            <person name="Williams K.H."/>
            <person name="Banfield J.F."/>
        </authorList>
    </citation>
    <scope>NUCLEOTIDE SEQUENCE [LARGE SCALE GENOMIC DNA]</scope>
</reference>
<protein>
    <submittedName>
        <fullName evidence="1">Uncharacterized protein</fullName>
    </submittedName>
</protein>
<reference evidence="1 2" key="2">
    <citation type="journal article" date="2016" name="PeerJ">
        <title>Analysis of five complete genome sequences for members of the class Peribacteria in the recently recognized Peregrinibacteria bacterial phylum.</title>
        <authorList>
            <person name="Anantharaman K."/>
            <person name="Brown C.T."/>
            <person name="Burstein D."/>
            <person name="Castelle C.J."/>
            <person name="Probst A.J."/>
            <person name="Thomas B.C."/>
            <person name="Williams K.H."/>
            <person name="Banfield J.F."/>
        </authorList>
    </citation>
    <scope>NUCLEOTIDE SEQUENCE [LARGE SCALE GENOMIC DNA]</scope>
    <source>
        <strain evidence="1">RIFOXYD1_FULL_PER-ii_59_16</strain>
    </source>
</reference>